<dbReference type="Proteomes" id="UP000238164">
    <property type="component" value="Chromosome 1"/>
</dbReference>
<dbReference type="OrthoDB" id="4310518at2"/>
<dbReference type="SUPFAM" id="SSF52980">
    <property type="entry name" value="Restriction endonuclease-like"/>
    <property type="match status" value="1"/>
</dbReference>
<dbReference type="InterPro" id="IPR007569">
    <property type="entry name" value="DUF559"/>
</dbReference>
<keyword evidence="3" id="KW-1185">Reference proteome</keyword>
<evidence type="ECO:0000313" key="2">
    <source>
        <dbReference type="EMBL" id="SPD87836.1"/>
    </source>
</evidence>
<name>A0A2N9JJA5_9ACTN</name>
<gene>
    <name evidence="2" type="ORF">MPLG2_2806</name>
</gene>
<feature type="domain" description="DUF559" evidence="1">
    <location>
        <begin position="183"/>
        <end position="277"/>
    </location>
</feature>
<protein>
    <recommendedName>
        <fullName evidence="1">DUF559 domain-containing protein</fullName>
    </recommendedName>
</protein>
<dbReference type="AlphaFoldDB" id="A0A2N9JJA5"/>
<dbReference type="KEGG" id="mgg:MPLG2_2806"/>
<reference evidence="2 3" key="1">
    <citation type="submission" date="2018-02" db="EMBL/GenBank/DDBJ databases">
        <authorList>
            <person name="Cohen D.B."/>
            <person name="Kent A.D."/>
        </authorList>
    </citation>
    <scope>NUCLEOTIDE SEQUENCE [LARGE SCALE GENOMIC DNA]</scope>
    <source>
        <strain evidence="2">1</strain>
    </source>
</reference>
<organism evidence="2 3">
    <name type="scientific">Micropruina glycogenica</name>
    <dbReference type="NCBI Taxonomy" id="75385"/>
    <lineage>
        <taxon>Bacteria</taxon>
        <taxon>Bacillati</taxon>
        <taxon>Actinomycetota</taxon>
        <taxon>Actinomycetes</taxon>
        <taxon>Propionibacteriales</taxon>
        <taxon>Nocardioidaceae</taxon>
        <taxon>Micropruina</taxon>
    </lineage>
</organism>
<dbReference type="Pfam" id="PF04480">
    <property type="entry name" value="DUF559"/>
    <property type="match status" value="1"/>
</dbReference>
<evidence type="ECO:0000313" key="3">
    <source>
        <dbReference type="Proteomes" id="UP000238164"/>
    </source>
</evidence>
<dbReference type="InterPro" id="IPR011335">
    <property type="entry name" value="Restrct_endonuc-II-like"/>
</dbReference>
<dbReference type="EMBL" id="LT985188">
    <property type="protein sequence ID" value="SPD87836.1"/>
    <property type="molecule type" value="Genomic_DNA"/>
</dbReference>
<sequence>MERLAELLAHENGVLPRRDHHNIRHLLDSARRKGLLAAPLPGIYTAPDPDWHTRMRAAAAFRPGCVITGAAAALALWWPEVPITFVSATVPYEVHGTYARYQWQRRRVPADLIDDSHGLRLACPAVSVLDLLPTLGATVIDEALRRRAVTLAALWAALRAEPRRPGNRLRGALLTDSRDEPWSEAERVAHRLLRQAGLVGWRTNHRIVIDGVGYFADIAFTAERVIIEIDGFTHHGTRRAFADDRWRYSRFAAHGWRVLPFAASSLDDDPEAFVALVRRAVGQ</sequence>
<proteinExistence type="predicted"/>
<accession>A0A2N9JJA5</accession>
<evidence type="ECO:0000259" key="1">
    <source>
        <dbReference type="Pfam" id="PF04480"/>
    </source>
</evidence>
<dbReference type="Gene3D" id="3.40.960.10">
    <property type="entry name" value="VSR Endonuclease"/>
    <property type="match status" value="1"/>
</dbReference>
<dbReference type="RefSeq" id="WP_105186487.1">
    <property type="nucleotide sequence ID" value="NZ_BAAAGO010000008.1"/>
</dbReference>